<dbReference type="GO" id="GO:0046872">
    <property type="term" value="F:metal ion binding"/>
    <property type="evidence" value="ECO:0007669"/>
    <property type="project" value="UniProtKB-KW"/>
</dbReference>
<evidence type="ECO:0000256" key="4">
    <source>
        <dbReference type="ARBA" id="ARBA00023014"/>
    </source>
</evidence>
<organism evidence="6 7">
    <name type="scientific">Actinacidiphila bryophytorum</name>
    <dbReference type="NCBI Taxonomy" id="1436133"/>
    <lineage>
        <taxon>Bacteria</taxon>
        <taxon>Bacillati</taxon>
        <taxon>Actinomycetota</taxon>
        <taxon>Actinomycetes</taxon>
        <taxon>Kitasatosporales</taxon>
        <taxon>Streptomycetaceae</taxon>
        <taxon>Actinacidiphila</taxon>
    </lineage>
</organism>
<dbReference type="AlphaFoldDB" id="A0A9W4H2P5"/>
<reference evidence="6" key="1">
    <citation type="submission" date="2021-06" db="EMBL/GenBank/DDBJ databases">
        <authorList>
            <person name="Arsene-Ploetze F."/>
        </authorList>
    </citation>
    <scope>NUCLEOTIDE SEQUENCE</scope>
    <source>
        <strain evidence="6">SBRY1</strain>
    </source>
</reference>
<evidence type="ECO:0000313" key="6">
    <source>
        <dbReference type="EMBL" id="CAG7646004.1"/>
    </source>
</evidence>
<evidence type="ECO:0000256" key="1">
    <source>
        <dbReference type="ARBA" id="ARBA00022714"/>
    </source>
</evidence>
<evidence type="ECO:0000256" key="3">
    <source>
        <dbReference type="ARBA" id="ARBA00023004"/>
    </source>
</evidence>
<keyword evidence="7" id="KW-1185">Reference proteome</keyword>
<dbReference type="GO" id="GO:0005737">
    <property type="term" value="C:cytoplasm"/>
    <property type="evidence" value="ECO:0007669"/>
    <property type="project" value="UniProtKB-ARBA"/>
</dbReference>
<dbReference type="Proteomes" id="UP001153328">
    <property type="component" value="Unassembled WGS sequence"/>
</dbReference>
<keyword evidence="3" id="KW-0408">Iron</keyword>
<dbReference type="Gene3D" id="3.40.5.90">
    <property type="entry name" value="CDGSH iron-sulfur domain, mitoNEET-type"/>
    <property type="match status" value="1"/>
</dbReference>
<comment type="caution">
    <text evidence="6">The sequence shown here is derived from an EMBL/GenBank/DDBJ whole genome shotgun (WGS) entry which is preliminary data.</text>
</comment>
<name>A0A9W4H2P5_9ACTN</name>
<dbReference type="InterPro" id="IPR018967">
    <property type="entry name" value="FeS-contain_CDGSH-typ"/>
</dbReference>
<keyword evidence="1" id="KW-0001">2Fe-2S</keyword>
<dbReference type="GO" id="GO:0051537">
    <property type="term" value="F:2 iron, 2 sulfur cluster binding"/>
    <property type="evidence" value="ECO:0007669"/>
    <property type="project" value="UniProtKB-KW"/>
</dbReference>
<dbReference type="EMBL" id="CAJVAX010000018">
    <property type="protein sequence ID" value="CAG7646004.1"/>
    <property type="molecule type" value="Genomic_DNA"/>
</dbReference>
<dbReference type="InterPro" id="IPR042216">
    <property type="entry name" value="MitoNEET_CISD"/>
</dbReference>
<feature type="domain" description="Iron-binding zinc finger CDGSH type" evidence="5">
    <location>
        <begin position="27"/>
        <end position="71"/>
    </location>
</feature>
<accession>A0A9W4H2P5</accession>
<keyword evidence="4" id="KW-0411">Iron-sulfur</keyword>
<dbReference type="SMART" id="SM00704">
    <property type="entry name" value="ZnF_CDGSH"/>
    <property type="match status" value="1"/>
</dbReference>
<gene>
    <name evidence="6" type="ORF">SBRY_40303</name>
</gene>
<proteinExistence type="predicted"/>
<evidence type="ECO:0000259" key="5">
    <source>
        <dbReference type="SMART" id="SM00704"/>
    </source>
</evidence>
<dbReference type="RefSeq" id="WP_205044930.1">
    <property type="nucleotide sequence ID" value="NZ_CAJVAX010000018.1"/>
</dbReference>
<keyword evidence="2" id="KW-0479">Metal-binding</keyword>
<evidence type="ECO:0000256" key="2">
    <source>
        <dbReference type="ARBA" id="ARBA00022723"/>
    </source>
</evidence>
<protein>
    <submittedName>
        <fullName evidence="6">CDGSH iron-sulfur domain-containing protein</fullName>
    </submittedName>
</protein>
<dbReference type="Pfam" id="PF09360">
    <property type="entry name" value="zf-CDGSH"/>
    <property type="match status" value="1"/>
</dbReference>
<evidence type="ECO:0000313" key="7">
    <source>
        <dbReference type="Proteomes" id="UP001153328"/>
    </source>
</evidence>
<sequence length="81" mass="9015">MRNADEHAQSPRPRRITVERGGPVVVEGPVEVVTDDGTVAVSRRFAVAICTCRRSATYPWCDTSHRARRPRPTGREEDGGR</sequence>